<proteinExistence type="predicted"/>
<dbReference type="Proteomes" id="UP000315295">
    <property type="component" value="Unassembled WGS sequence"/>
</dbReference>
<dbReference type="AlphaFoldDB" id="A0A540LJH7"/>
<protein>
    <submittedName>
        <fullName evidence="1">Uncharacterized protein</fullName>
    </submittedName>
</protein>
<evidence type="ECO:0000313" key="2">
    <source>
        <dbReference type="Proteomes" id="UP000315295"/>
    </source>
</evidence>
<sequence>MAVDRVPRGHFPPVNPSLLLRDLTLYFSLSLSLSSSSSELPKSSFLPSSHRPPVEAVAEAAAAVERS</sequence>
<organism evidence="1 2">
    <name type="scientific">Malus baccata</name>
    <name type="common">Siberian crab apple</name>
    <name type="synonym">Pyrus baccata</name>
    <dbReference type="NCBI Taxonomy" id="106549"/>
    <lineage>
        <taxon>Eukaryota</taxon>
        <taxon>Viridiplantae</taxon>
        <taxon>Streptophyta</taxon>
        <taxon>Embryophyta</taxon>
        <taxon>Tracheophyta</taxon>
        <taxon>Spermatophyta</taxon>
        <taxon>Magnoliopsida</taxon>
        <taxon>eudicotyledons</taxon>
        <taxon>Gunneridae</taxon>
        <taxon>Pentapetalae</taxon>
        <taxon>rosids</taxon>
        <taxon>fabids</taxon>
        <taxon>Rosales</taxon>
        <taxon>Rosaceae</taxon>
        <taxon>Amygdaloideae</taxon>
        <taxon>Maleae</taxon>
        <taxon>Malus</taxon>
    </lineage>
</organism>
<comment type="caution">
    <text evidence="1">The sequence shown here is derived from an EMBL/GenBank/DDBJ whole genome shotgun (WGS) entry which is preliminary data.</text>
</comment>
<keyword evidence="2" id="KW-1185">Reference proteome</keyword>
<name>A0A540LJH7_MALBA</name>
<evidence type="ECO:0000313" key="1">
    <source>
        <dbReference type="EMBL" id="TQD86479.1"/>
    </source>
</evidence>
<gene>
    <name evidence="1" type="ORF">C1H46_027968</name>
</gene>
<accession>A0A540LJH7</accession>
<dbReference type="EMBL" id="VIEB01000564">
    <property type="protein sequence ID" value="TQD86479.1"/>
    <property type="molecule type" value="Genomic_DNA"/>
</dbReference>
<reference evidence="1 2" key="1">
    <citation type="journal article" date="2019" name="G3 (Bethesda)">
        <title>Sequencing of a Wild Apple (Malus baccata) Genome Unravels the Differences Between Cultivated and Wild Apple Species Regarding Disease Resistance and Cold Tolerance.</title>
        <authorList>
            <person name="Chen X."/>
        </authorList>
    </citation>
    <scope>NUCLEOTIDE SEQUENCE [LARGE SCALE GENOMIC DNA]</scope>
    <source>
        <strain evidence="2">cv. Shandingzi</strain>
        <tissue evidence="1">Leaves</tissue>
    </source>
</reference>